<dbReference type="InterPro" id="IPR003838">
    <property type="entry name" value="ABC3_permease_C"/>
</dbReference>
<feature type="transmembrane region" description="Helical" evidence="6">
    <location>
        <begin position="194"/>
        <end position="215"/>
    </location>
</feature>
<comment type="subcellular location">
    <subcellularLocation>
        <location evidence="1">Cell membrane</location>
        <topology evidence="1">Multi-pass membrane protein</topology>
    </subcellularLocation>
</comment>
<dbReference type="AlphaFoldDB" id="A0A2N7S1Q2"/>
<feature type="transmembrane region" description="Helical" evidence="6">
    <location>
        <begin position="221"/>
        <end position="247"/>
    </location>
</feature>
<keyword evidence="3 6" id="KW-0812">Transmembrane</keyword>
<keyword evidence="5 6" id="KW-0472">Membrane</keyword>
<feature type="transmembrane region" description="Helical" evidence="6">
    <location>
        <begin position="410"/>
        <end position="431"/>
    </location>
</feature>
<evidence type="ECO:0000259" key="7">
    <source>
        <dbReference type="Pfam" id="PF02687"/>
    </source>
</evidence>
<feature type="transmembrane region" description="Helical" evidence="6">
    <location>
        <begin position="378"/>
        <end position="404"/>
    </location>
</feature>
<dbReference type="GO" id="GO:0005886">
    <property type="term" value="C:plasma membrane"/>
    <property type="evidence" value="ECO:0007669"/>
    <property type="project" value="UniProtKB-SubCell"/>
</dbReference>
<feature type="transmembrane region" description="Helical" evidence="6">
    <location>
        <begin position="21"/>
        <end position="43"/>
    </location>
</feature>
<dbReference type="Pfam" id="PF02687">
    <property type="entry name" value="FtsX"/>
    <property type="match status" value="1"/>
</dbReference>
<dbReference type="EMBL" id="PNQX01000001">
    <property type="protein sequence ID" value="PMQ20070.1"/>
    <property type="molecule type" value="Genomic_DNA"/>
</dbReference>
<dbReference type="Proteomes" id="UP000235739">
    <property type="component" value="Unassembled WGS sequence"/>
</dbReference>
<sequence>MNILHLSWMLGRPAKSRLAPQVLTACAYAMVSAILLIVLGGAYSFTSFSLEAQSMYLPLAAFAVVLLVVPLLVLGSAAARLSARSNDRALSSLRLLGATGRQISLVAVLQAAGTALAGALTGVLLYFLVAPLASMLRFQGAPIGSAIYLPLWMLVIAVVAVVLLSAASAAAGLCKLVITPLAVASRRQVPTPGWLRAVIAVGGIVVLGLVFANMGQFLQSIAAIIAVVVGGFGFGLLIMNLIGPFLVSKVGKRKLRKANTPQELLSARMILESPAESWRQVSGVAMASFVAVVGGSGAAMMSMTDDGLSRGTWLEHVPADVTTGVLVTLAISFFCVAASAAISQSASTLDRAELYRGLHRLGMPWATMNAARTKSIMIPALTASIGFAIASTVLVLPLAGAAIIFKPLTVITVVACVLLGMLLIRGAILVADPQKLLATRE</sequence>
<organism evidence="8 9">
    <name type="scientific">Glutamicibacter arilaitensis</name>
    <dbReference type="NCBI Taxonomy" id="256701"/>
    <lineage>
        <taxon>Bacteria</taxon>
        <taxon>Bacillati</taxon>
        <taxon>Actinomycetota</taxon>
        <taxon>Actinomycetes</taxon>
        <taxon>Micrococcales</taxon>
        <taxon>Micrococcaceae</taxon>
        <taxon>Glutamicibacter</taxon>
    </lineage>
</organism>
<protein>
    <submittedName>
        <fullName evidence="8">Permease</fullName>
    </submittedName>
</protein>
<proteinExistence type="predicted"/>
<keyword evidence="2" id="KW-1003">Cell membrane</keyword>
<evidence type="ECO:0000256" key="2">
    <source>
        <dbReference type="ARBA" id="ARBA00022475"/>
    </source>
</evidence>
<keyword evidence="4 6" id="KW-1133">Transmembrane helix</keyword>
<evidence type="ECO:0000256" key="3">
    <source>
        <dbReference type="ARBA" id="ARBA00022692"/>
    </source>
</evidence>
<feature type="transmembrane region" description="Helical" evidence="6">
    <location>
        <begin position="103"/>
        <end position="129"/>
    </location>
</feature>
<name>A0A2N7S1Q2_9MICC</name>
<evidence type="ECO:0000256" key="5">
    <source>
        <dbReference type="ARBA" id="ARBA00023136"/>
    </source>
</evidence>
<feature type="transmembrane region" description="Helical" evidence="6">
    <location>
        <begin position="321"/>
        <end position="342"/>
    </location>
</feature>
<evidence type="ECO:0000256" key="1">
    <source>
        <dbReference type="ARBA" id="ARBA00004651"/>
    </source>
</evidence>
<feature type="transmembrane region" description="Helical" evidence="6">
    <location>
        <begin position="55"/>
        <end position="82"/>
    </location>
</feature>
<evidence type="ECO:0000313" key="8">
    <source>
        <dbReference type="EMBL" id="PMQ20070.1"/>
    </source>
</evidence>
<evidence type="ECO:0000256" key="4">
    <source>
        <dbReference type="ARBA" id="ARBA00022989"/>
    </source>
</evidence>
<feature type="transmembrane region" description="Helical" evidence="6">
    <location>
        <begin position="149"/>
        <end position="173"/>
    </location>
</feature>
<reference evidence="8 9" key="1">
    <citation type="journal article" date="2017" name="Elife">
        <title>Extensive horizontal gene transfer in cheese-associated bacteria.</title>
        <authorList>
            <person name="Bonham K.S."/>
            <person name="Wolfe B.E."/>
            <person name="Dutton R.J."/>
        </authorList>
    </citation>
    <scope>NUCLEOTIDE SEQUENCE [LARGE SCALE GENOMIC DNA]</scope>
    <source>
        <strain evidence="8 9">JB182</strain>
    </source>
</reference>
<evidence type="ECO:0000256" key="6">
    <source>
        <dbReference type="SAM" id="Phobius"/>
    </source>
</evidence>
<accession>A0A2N7S1Q2</accession>
<comment type="caution">
    <text evidence="8">The sequence shown here is derived from an EMBL/GenBank/DDBJ whole genome shotgun (WGS) entry which is preliminary data.</text>
</comment>
<feature type="domain" description="ABC3 transporter permease C-terminal" evidence="7">
    <location>
        <begin position="80"/>
        <end position="172"/>
    </location>
</feature>
<feature type="transmembrane region" description="Helical" evidence="6">
    <location>
        <begin position="281"/>
        <end position="301"/>
    </location>
</feature>
<gene>
    <name evidence="8" type="ORF">CIK84_00095</name>
</gene>
<dbReference type="RefSeq" id="WP_102597239.1">
    <property type="nucleotide sequence ID" value="NZ_JABUYH010000042.1"/>
</dbReference>
<evidence type="ECO:0000313" key="9">
    <source>
        <dbReference type="Proteomes" id="UP000235739"/>
    </source>
</evidence>